<dbReference type="EMBL" id="CALNXK010000049">
    <property type="protein sequence ID" value="CAH3131286.1"/>
    <property type="molecule type" value="Genomic_DNA"/>
</dbReference>
<evidence type="ECO:0008006" key="3">
    <source>
        <dbReference type="Google" id="ProtNLM"/>
    </source>
</evidence>
<sequence length="208" mass="23548">MSSRFANVRQVMMKSRRGAKCPFLDKFISLAIAKEEESFVAKEDIFGEYTNAVALWTQGDSVHGQTKYLMKKRSFYKASAKITSSYIGKRKAFLRFLPYKKHLSSPLQIKDLCLSHFIDIQSVFLLVHLLQTKLPPRNSGHLHNVPSDPRGSGVCAFASRDINKAEVICEYEGEHISLEEAEIRGKHYEEEGRPCVLMVIESAGHQIA</sequence>
<keyword evidence="2" id="KW-1185">Reference proteome</keyword>
<name>A0ABN8P2Z2_9CNID</name>
<protein>
    <recommendedName>
        <fullName evidence="3">SET domain-containing protein</fullName>
    </recommendedName>
</protein>
<gene>
    <name evidence="1" type="ORF">PLOB_00035042</name>
</gene>
<dbReference type="Gene3D" id="2.170.270.10">
    <property type="entry name" value="SET domain"/>
    <property type="match status" value="1"/>
</dbReference>
<evidence type="ECO:0000313" key="1">
    <source>
        <dbReference type="EMBL" id="CAH3131286.1"/>
    </source>
</evidence>
<dbReference type="SUPFAM" id="SSF82199">
    <property type="entry name" value="SET domain"/>
    <property type="match status" value="1"/>
</dbReference>
<comment type="caution">
    <text evidence="1">The sequence shown here is derived from an EMBL/GenBank/DDBJ whole genome shotgun (WGS) entry which is preliminary data.</text>
</comment>
<evidence type="ECO:0000313" key="2">
    <source>
        <dbReference type="Proteomes" id="UP001159405"/>
    </source>
</evidence>
<organism evidence="1 2">
    <name type="scientific">Porites lobata</name>
    <dbReference type="NCBI Taxonomy" id="104759"/>
    <lineage>
        <taxon>Eukaryota</taxon>
        <taxon>Metazoa</taxon>
        <taxon>Cnidaria</taxon>
        <taxon>Anthozoa</taxon>
        <taxon>Hexacorallia</taxon>
        <taxon>Scleractinia</taxon>
        <taxon>Fungiina</taxon>
        <taxon>Poritidae</taxon>
        <taxon>Porites</taxon>
    </lineage>
</organism>
<dbReference type="Proteomes" id="UP001159405">
    <property type="component" value="Unassembled WGS sequence"/>
</dbReference>
<accession>A0ABN8P2Z2</accession>
<dbReference type="InterPro" id="IPR046341">
    <property type="entry name" value="SET_dom_sf"/>
</dbReference>
<reference evidence="1 2" key="1">
    <citation type="submission" date="2022-05" db="EMBL/GenBank/DDBJ databases">
        <authorList>
            <consortium name="Genoscope - CEA"/>
            <person name="William W."/>
        </authorList>
    </citation>
    <scope>NUCLEOTIDE SEQUENCE [LARGE SCALE GENOMIC DNA]</scope>
</reference>
<proteinExistence type="predicted"/>